<dbReference type="PROSITE" id="PS00775">
    <property type="entry name" value="GLYCOSYL_HYDROL_F3"/>
    <property type="match status" value="1"/>
</dbReference>
<dbReference type="GO" id="GO:0030245">
    <property type="term" value="P:cellulose catabolic process"/>
    <property type="evidence" value="ECO:0007669"/>
    <property type="project" value="UniProtKB-UniPathway"/>
</dbReference>
<proteinExistence type="inferred from homology"/>
<comment type="catalytic activity">
    <reaction evidence="1 10">
        <text>Hydrolysis of terminal, non-reducing beta-D-glucosyl residues with release of beta-D-glucose.</text>
        <dbReference type="EC" id="3.2.1.21"/>
    </reaction>
</comment>
<keyword evidence="8 10" id="KW-0326">Glycosidase</keyword>
<dbReference type="Proteomes" id="UP000236290">
    <property type="component" value="Unassembled WGS sequence"/>
</dbReference>
<comment type="caution">
    <text evidence="14">The sequence shown here is derived from an EMBL/GenBank/DDBJ whole genome shotgun (WGS) entry which is preliminary data.</text>
</comment>
<dbReference type="Pfam" id="PF00933">
    <property type="entry name" value="Glyco_hydro_3"/>
    <property type="match status" value="1"/>
</dbReference>
<evidence type="ECO:0000256" key="8">
    <source>
        <dbReference type="ARBA" id="ARBA00023295"/>
    </source>
</evidence>
<evidence type="ECO:0000256" key="3">
    <source>
        <dbReference type="ARBA" id="ARBA00005336"/>
    </source>
</evidence>
<keyword evidence="5" id="KW-0136">Cellulose degradation</keyword>
<dbReference type="InterPro" id="IPR013783">
    <property type="entry name" value="Ig-like_fold"/>
</dbReference>
<dbReference type="Gene3D" id="2.60.40.10">
    <property type="entry name" value="Immunoglobulins"/>
    <property type="match status" value="1"/>
</dbReference>
<dbReference type="PANTHER" id="PTHR42715">
    <property type="entry name" value="BETA-GLUCOSIDASE"/>
    <property type="match status" value="1"/>
</dbReference>
<protein>
    <recommendedName>
        <fullName evidence="10">beta-glucosidase</fullName>
        <ecNumber evidence="10">3.2.1.21</ecNumber>
    </recommendedName>
</protein>
<feature type="chain" id="PRO_5014355274" description="beta-glucosidase" evidence="12">
    <location>
        <begin position="28"/>
        <end position="911"/>
    </location>
</feature>
<dbReference type="SUPFAM" id="SSF52279">
    <property type="entry name" value="Beta-D-glucan exohydrolase, C-terminal domain"/>
    <property type="match status" value="1"/>
</dbReference>
<evidence type="ECO:0000313" key="15">
    <source>
        <dbReference type="Proteomes" id="UP000236290"/>
    </source>
</evidence>
<dbReference type="Pfam" id="PF01915">
    <property type="entry name" value="Glyco_hydro_3_C"/>
    <property type="match status" value="1"/>
</dbReference>
<name>A0A2K0U6W8_TRIHA</name>
<dbReference type="InterPro" id="IPR017853">
    <property type="entry name" value="GH"/>
</dbReference>
<dbReference type="PRINTS" id="PR00133">
    <property type="entry name" value="GLHYDRLASE3"/>
</dbReference>
<sequence length="911" mass="97671">MTSFSDSVRVSAAVTCILSGFVGLGQAGPSAASANAQIAAAAAAQGWVPDGYYVPPYYPAPYGGWVDDWRQSYTKAKALVDSMTLAEKTNITAGTGIYMGEWRVFWIDNAISTAGERCAGNTGSALRVGIPQLCLNDSPAGVRHADNVTAFPDGITVGATFDKSLMYQRGVAIGKENRGKGVNVWLGPTVGPIGRKPKGGRNWEGFGADPALQAVGARETIKGVQEQGVIATIKHFIANEQEMYRMYNPFQYAYSSNLDDRTMHEVYAWPFAEGIHAGVGSVMMAYNAVNGTACTQHPYLMNALLKDEMGFQGFIMTDWLAHMSGVASAIAGLDMDMPGDVQIPFFGSSYWMYELSRSALNGSVPMDRINDAATRILAAWYKMGQDQGFPATNFDTNSGAAVNQLYPAAWPFSPSGVTNEFVQVQADHDVVARQISQDAITLLKNDDGILPLSPSQHIKVFGTDAQKNPDGINACTDRNCNKGTLGQGWGSGTVDYPYLDDPITAITAAASNVTFYNTDSFPSVGQVSASDVAIVFLSSDAGENTYTVEGNHGDRDASGLYAWHNGDQLVQDAASKFSNVIVVIHTVGPLILESWIDLPSVKAVLIAHLPGQEAGTSLTNVLYGHSSPCGHLPYSITKQEADFPSSVTTLINSEFLNQPQDTYTEGLYIDYRWLNKNNTKPRYAFGHGLSYTNFTYTAASIKKVTQLSSYPPARSAKSGVPNFTQAIPSANEAVAPSGFNSIPRYIYSWLSQGDANGAVSDGKSGKYAYPDGYSTAQKPGPRSGGGEGGNPALWDIAYNLTVTVQNTGDEFAGKASVQAYLQFPDNIGYDTPIIQLRDFEKTEELAPGETTTVTLTLTRKDVSVWDVVAQDWKVPAVDGGYKVWIGDASDSLSIVCHADTLKCETGVTGPV</sequence>
<dbReference type="InterPro" id="IPR019800">
    <property type="entry name" value="Glyco_hydro_3_AS"/>
</dbReference>
<evidence type="ECO:0000313" key="14">
    <source>
        <dbReference type="EMBL" id="PNP53501.1"/>
    </source>
</evidence>
<feature type="signal peptide" evidence="12">
    <location>
        <begin position="1"/>
        <end position="27"/>
    </location>
</feature>
<dbReference type="AlphaFoldDB" id="A0A2K0U6W8"/>
<feature type="domain" description="Fibronectin type III-like" evidence="13">
    <location>
        <begin position="815"/>
        <end position="889"/>
    </location>
</feature>
<keyword evidence="12" id="KW-0732">Signal</keyword>
<evidence type="ECO:0000256" key="10">
    <source>
        <dbReference type="RuleBase" id="RU361161"/>
    </source>
</evidence>
<dbReference type="Pfam" id="PF14310">
    <property type="entry name" value="Fn3-like"/>
    <property type="match status" value="1"/>
</dbReference>
<dbReference type="FunFam" id="3.20.20.300:FF:000002">
    <property type="entry name" value="Probable beta-glucosidase"/>
    <property type="match status" value="1"/>
</dbReference>
<accession>A0A2K0U6W8</accession>
<dbReference type="FunFam" id="3.40.50.1700:FF:000003">
    <property type="entry name" value="Probable beta-glucosidase"/>
    <property type="match status" value="1"/>
</dbReference>
<evidence type="ECO:0000256" key="2">
    <source>
        <dbReference type="ARBA" id="ARBA00004987"/>
    </source>
</evidence>
<dbReference type="InterPro" id="IPR026891">
    <property type="entry name" value="Fn3-like"/>
</dbReference>
<evidence type="ECO:0000256" key="4">
    <source>
        <dbReference type="ARBA" id="ARBA00022801"/>
    </source>
</evidence>
<dbReference type="EC" id="3.2.1.21" evidence="10"/>
<evidence type="ECO:0000256" key="6">
    <source>
        <dbReference type="ARBA" id="ARBA00023180"/>
    </source>
</evidence>
<gene>
    <name evidence="14" type="ORF">THARTR1_06195</name>
</gene>
<dbReference type="PANTHER" id="PTHR42715:SF2">
    <property type="entry name" value="BETA-GLUCOSIDASE F-RELATED"/>
    <property type="match status" value="1"/>
</dbReference>
<keyword evidence="4 10" id="KW-0378">Hydrolase</keyword>
<keyword evidence="9 10" id="KW-0624">Polysaccharide degradation</keyword>
<dbReference type="Gene3D" id="3.20.20.300">
    <property type="entry name" value="Glycoside hydrolase, family 3, N-terminal domain"/>
    <property type="match status" value="1"/>
</dbReference>
<dbReference type="InterPro" id="IPR050288">
    <property type="entry name" value="Cellulose_deg_GH3"/>
</dbReference>
<dbReference type="GO" id="GO:0008422">
    <property type="term" value="F:beta-glucosidase activity"/>
    <property type="evidence" value="ECO:0007669"/>
    <property type="project" value="UniProtKB-EC"/>
</dbReference>
<dbReference type="InterPro" id="IPR036881">
    <property type="entry name" value="Glyco_hydro_3_C_sf"/>
</dbReference>
<evidence type="ECO:0000256" key="11">
    <source>
        <dbReference type="SAM" id="MobiDB-lite"/>
    </source>
</evidence>
<evidence type="ECO:0000256" key="7">
    <source>
        <dbReference type="ARBA" id="ARBA00023277"/>
    </source>
</evidence>
<dbReference type="InterPro" id="IPR036962">
    <property type="entry name" value="Glyco_hydro_3_N_sf"/>
</dbReference>
<dbReference type="InterPro" id="IPR002772">
    <property type="entry name" value="Glyco_hydro_3_C"/>
</dbReference>
<evidence type="ECO:0000256" key="5">
    <source>
        <dbReference type="ARBA" id="ARBA00023001"/>
    </source>
</evidence>
<feature type="region of interest" description="Disordered" evidence="11">
    <location>
        <begin position="770"/>
        <end position="789"/>
    </location>
</feature>
<dbReference type="Gene3D" id="3.40.50.1700">
    <property type="entry name" value="Glycoside hydrolase family 3 C-terminal domain"/>
    <property type="match status" value="1"/>
</dbReference>
<evidence type="ECO:0000259" key="13">
    <source>
        <dbReference type="SMART" id="SM01217"/>
    </source>
</evidence>
<reference evidence="14 15" key="1">
    <citation type="submission" date="2017-02" db="EMBL/GenBank/DDBJ databases">
        <title>Genomes of Trichoderma spp. with biocontrol activity.</title>
        <authorList>
            <person name="Gardiner D."/>
            <person name="Kazan K."/>
            <person name="Vos C."/>
            <person name="Harvey P."/>
        </authorList>
    </citation>
    <scope>NUCLEOTIDE SEQUENCE [LARGE SCALE GENOMIC DNA]</scope>
    <source>
        <strain evidence="14 15">Tr1</strain>
    </source>
</reference>
<evidence type="ECO:0000256" key="9">
    <source>
        <dbReference type="ARBA" id="ARBA00023326"/>
    </source>
</evidence>
<organism evidence="14 15">
    <name type="scientific">Trichoderma harzianum</name>
    <name type="common">Hypocrea lixii</name>
    <dbReference type="NCBI Taxonomy" id="5544"/>
    <lineage>
        <taxon>Eukaryota</taxon>
        <taxon>Fungi</taxon>
        <taxon>Dikarya</taxon>
        <taxon>Ascomycota</taxon>
        <taxon>Pezizomycotina</taxon>
        <taxon>Sordariomycetes</taxon>
        <taxon>Hypocreomycetidae</taxon>
        <taxon>Hypocreales</taxon>
        <taxon>Hypocreaceae</taxon>
        <taxon>Trichoderma</taxon>
    </lineage>
</organism>
<dbReference type="EMBL" id="MTYI01000080">
    <property type="protein sequence ID" value="PNP53501.1"/>
    <property type="molecule type" value="Genomic_DNA"/>
</dbReference>
<evidence type="ECO:0000256" key="12">
    <source>
        <dbReference type="SAM" id="SignalP"/>
    </source>
</evidence>
<comment type="pathway">
    <text evidence="2 10">Glycan metabolism; cellulose degradation.</text>
</comment>
<keyword evidence="7 10" id="KW-0119">Carbohydrate metabolism</keyword>
<dbReference type="UniPathway" id="UPA00696"/>
<dbReference type="SUPFAM" id="SSF51445">
    <property type="entry name" value="(Trans)glycosidases"/>
    <property type="match status" value="1"/>
</dbReference>
<evidence type="ECO:0000256" key="1">
    <source>
        <dbReference type="ARBA" id="ARBA00000448"/>
    </source>
</evidence>
<dbReference type="OrthoDB" id="416222at2759"/>
<dbReference type="SMART" id="SM01217">
    <property type="entry name" value="Fn3_like"/>
    <property type="match status" value="1"/>
</dbReference>
<dbReference type="InterPro" id="IPR001764">
    <property type="entry name" value="Glyco_hydro_3_N"/>
</dbReference>
<comment type="similarity">
    <text evidence="3 10">Belongs to the glycosyl hydrolase 3 family.</text>
</comment>
<keyword evidence="6" id="KW-0325">Glycoprotein</keyword>